<evidence type="ECO:0000313" key="2">
    <source>
        <dbReference type="EMBL" id="HAN25335.1"/>
    </source>
</evidence>
<dbReference type="STRING" id="400772.RR49_00334"/>
<feature type="region of interest" description="Disordered" evidence="1">
    <location>
        <begin position="26"/>
        <end position="64"/>
    </location>
</feature>
<accession>A0A0F0LY14</accession>
<dbReference type="AlphaFoldDB" id="A0A0F0LY14"/>
<protein>
    <submittedName>
        <fullName evidence="3">Uncharacterized protein</fullName>
    </submittedName>
</protein>
<reference evidence="2 5" key="2">
    <citation type="journal article" date="2018" name="Nat. Biotechnol.">
        <title>A standardized bacterial taxonomy based on genome phylogeny substantially revises the tree of life.</title>
        <authorList>
            <person name="Parks D.H."/>
            <person name="Chuvochina M."/>
            <person name="Waite D.W."/>
            <person name="Rinke C."/>
            <person name="Skarshewski A."/>
            <person name="Chaumeil P.A."/>
            <person name="Hugenholtz P."/>
        </authorList>
    </citation>
    <scope>NUCLEOTIDE SEQUENCE [LARGE SCALE GENOMIC DNA]</scope>
    <source>
        <strain evidence="2">UBA9152</strain>
    </source>
</reference>
<dbReference type="EMBL" id="JYIY01000050">
    <property type="protein sequence ID" value="KJL41382.1"/>
    <property type="molecule type" value="Genomic_DNA"/>
</dbReference>
<proteinExistence type="predicted"/>
<evidence type="ECO:0000256" key="1">
    <source>
        <dbReference type="SAM" id="MobiDB-lite"/>
    </source>
</evidence>
<reference evidence="3 4" key="1">
    <citation type="submission" date="2015-02" db="EMBL/GenBank/DDBJ databases">
        <title>Draft genome sequences of ten Microbacterium spp. with emphasis on heavy metal contaminated environments.</title>
        <authorList>
            <person name="Corretto E."/>
        </authorList>
    </citation>
    <scope>NUCLEOTIDE SEQUENCE [LARGE SCALE GENOMIC DNA]</scope>
    <source>
        <strain evidence="3 4">DSM 18659</strain>
    </source>
</reference>
<evidence type="ECO:0000313" key="4">
    <source>
        <dbReference type="Proteomes" id="UP000033451"/>
    </source>
</evidence>
<dbReference type="PROSITE" id="PS51257">
    <property type="entry name" value="PROKAR_LIPOPROTEIN"/>
    <property type="match status" value="1"/>
</dbReference>
<evidence type="ECO:0000313" key="5">
    <source>
        <dbReference type="Proteomes" id="UP000257479"/>
    </source>
</evidence>
<evidence type="ECO:0000313" key="3">
    <source>
        <dbReference type="EMBL" id="KJL41382.1"/>
    </source>
</evidence>
<dbReference type="PATRIC" id="fig|400772.4.peg.361"/>
<dbReference type="Proteomes" id="UP000033451">
    <property type="component" value="Unassembled WGS sequence"/>
</dbReference>
<gene>
    <name evidence="2" type="ORF">DCP95_12340</name>
    <name evidence="3" type="ORF">RR49_00334</name>
</gene>
<sequence length="64" mass="6554">MRLTIRLLVATAGSVAIAGLIVGCRPDAPAQPSPTPSTEVSVIPRPAPASPSPIETRLPQDVGR</sequence>
<comment type="caution">
    <text evidence="3">The sequence shown here is derived from an EMBL/GenBank/DDBJ whole genome shotgun (WGS) entry which is preliminary data.</text>
</comment>
<organism evidence="3 4">
    <name type="scientific">Microbacterium ginsengisoli</name>
    <dbReference type="NCBI Taxonomy" id="400772"/>
    <lineage>
        <taxon>Bacteria</taxon>
        <taxon>Bacillati</taxon>
        <taxon>Actinomycetota</taxon>
        <taxon>Actinomycetes</taxon>
        <taxon>Micrococcales</taxon>
        <taxon>Microbacteriaceae</taxon>
        <taxon>Microbacterium</taxon>
    </lineage>
</organism>
<dbReference type="Proteomes" id="UP000257479">
    <property type="component" value="Unassembled WGS sequence"/>
</dbReference>
<dbReference type="EMBL" id="DMNG01000213">
    <property type="protein sequence ID" value="HAN25335.1"/>
    <property type="molecule type" value="Genomic_DNA"/>
</dbReference>
<keyword evidence="4" id="KW-1185">Reference proteome</keyword>
<dbReference type="RefSeq" id="WP_045246151.1">
    <property type="nucleotide sequence ID" value="NZ_JYIY01000050.1"/>
</dbReference>
<name>A0A0F0LY14_9MICO</name>